<feature type="region of interest" description="Disordered" evidence="2">
    <location>
        <begin position="374"/>
        <end position="395"/>
    </location>
</feature>
<evidence type="ECO:0000259" key="3">
    <source>
        <dbReference type="PROSITE" id="PS50200"/>
    </source>
</evidence>
<evidence type="ECO:0000313" key="4">
    <source>
        <dbReference type="Ensembl" id="ENSEBUP00000016378.1"/>
    </source>
</evidence>
<dbReference type="Proteomes" id="UP000694388">
    <property type="component" value="Unplaced"/>
</dbReference>
<dbReference type="Pfam" id="PF21712">
    <property type="entry name" value="RASSF8-10_RA"/>
    <property type="match status" value="1"/>
</dbReference>
<proteinExistence type="predicted"/>
<keyword evidence="5" id="KW-1185">Reference proteome</keyword>
<protein>
    <submittedName>
        <fullName evidence="4">Ras association domain family member 8a</fullName>
    </submittedName>
</protein>
<dbReference type="Ensembl" id="ENSEBUT00000016942.1">
    <property type="protein sequence ID" value="ENSEBUP00000016366.1"/>
    <property type="gene ID" value="ENSEBUG00000010273.1"/>
</dbReference>
<dbReference type="InterPro" id="IPR029071">
    <property type="entry name" value="Ubiquitin-like_domsf"/>
</dbReference>
<feature type="domain" description="Ras-associating" evidence="3">
    <location>
        <begin position="1"/>
        <end position="82"/>
    </location>
</feature>
<sequence length="417" mass="46502">MELKVWVEGVQRVVCGVTETTTCQDVVIALAQALGRTGRYTLIEQWRNTERHLSPTEAPLLALAKWGQHSGDVCFVLRCTGPTRDGNVPEEPTVRPPLHHSLPSLAKQRTVSREQLRRKEPKRKSLTFTGGVRGITDLFNGTGNVHGGTGKGVTDIEELKRIIKLQKQRLHALDSRLTALSIAPLETLDEVIEESDEEEEEQCEDDIVVKLEAQIAQNEQEIASGTELQTEVEEGLQKEEEMRRTLALLSDETQSLKKVLEQQNAIACHLQEQCESAAKAQEVNVRELVNVQKREDAREPEMTLAQLRASLSKQEEEGQQVAGSLAQLEISVHDVSHNLKVKEGELENLNRDLRQLYLQHFIEQTGSRVTALLPSGDETTRSASEAESSPTSTRVPISAHVQYRPLLSALNQESVFV</sequence>
<dbReference type="Ensembl" id="ENSEBUT00000016954.1">
    <property type="protein sequence ID" value="ENSEBUP00000016378.1"/>
    <property type="gene ID" value="ENSEBUG00000010273.1"/>
</dbReference>
<feature type="region of interest" description="Disordered" evidence="2">
    <location>
        <begin position="85"/>
        <end position="127"/>
    </location>
</feature>
<dbReference type="PANTHER" id="PTHR15286:SF6">
    <property type="entry name" value="GH01133P"/>
    <property type="match status" value="1"/>
</dbReference>
<organism evidence="4 5">
    <name type="scientific">Eptatretus burgeri</name>
    <name type="common">Inshore hagfish</name>
    <dbReference type="NCBI Taxonomy" id="7764"/>
    <lineage>
        <taxon>Eukaryota</taxon>
        <taxon>Metazoa</taxon>
        <taxon>Chordata</taxon>
        <taxon>Craniata</taxon>
        <taxon>Vertebrata</taxon>
        <taxon>Cyclostomata</taxon>
        <taxon>Myxini</taxon>
        <taxon>Myxiniformes</taxon>
        <taxon>Myxinidae</taxon>
        <taxon>Eptatretinae</taxon>
        <taxon>Eptatretus</taxon>
    </lineage>
</organism>
<dbReference type="SMART" id="SM00314">
    <property type="entry name" value="RA"/>
    <property type="match status" value="1"/>
</dbReference>
<dbReference type="InterPro" id="IPR048945">
    <property type="entry name" value="RASSF8/10_RA"/>
</dbReference>
<dbReference type="GeneTree" id="ENSGT00950000182839"/>
<dbReference type="PROSITE" id="PS50200">
    <property type="entry name" value="RA"/>
    <property type="match status" value="1"/>
</dbReference>
<dbReference type="OMA" id="MRNDDAP"/>
<reference evidence="4" key="1">
    <citation type="submission" date="2025-05" db="UniProtKB">
        <authorList>
            <consortium name="Ensembl"/>
        </authorList>
    </citation>
    <scope>IDENTIFICATION</scope>
</reference>
<dbReference type="SUPFAM" id="SSF54236">
    <property type="entry name" value="Ubiquitin-like"/>
    <property type="match status" value="1"/>
</dbReference>
<evidence type="ECO:0000256" key="2">
    <source>
        <dbReference type="SAM" id="MobiDB-lite"/>
    </source>
</evidence>
<keyword evidence="1" id="KW-0175">Coiled coil</keyword>
<dbReference type="Gene3D" id="3.10.20.90">
    <property type="entry name" value="Phosphatidylinositol 3-kinase Catalytic Subunit, Chain A, domain 1"/>
    <property type="match status" value="1"/>
</dbReference>
<accession>A0A8C4QJP6</accession>
<dbReference type="InterPro" id="IPR033593">
    <property type="entry name" value="N-RASSF"/>
</dbReference>
<name>A0A8C4QJP6_EPTBU</name>
<dbReference type="AlphaFoldDB" id="A0A8C4QJP6"/>
<evidence type="ECO:0000313" key="5">
    <source>
        <dbReference type="Proteomes" id="UP000694388"/>
    </source>
</evidence>
<dbReference type="InterPro" id="IPR000159">
    <property type="entry name" value="RA_dom"/>
</dbReference>
<feature type="coiled-coil region" evidence="1">
    <location>
        <begin position="332"/>
        <end position="359"/>
    </location>
</feature>
<dbReference type="PANTHER" id="PTHR15286">
    <property type="entry name" value="RAS-ASSOCIATING DOMAIN CONTAINING PROTEIN"/>
    <property type="match status" value="1"/>
</dbReference>
<feature type="compositionally biased region" description="Low complexity" evidence="2">
    <location>
        <begin position="381"/>
        <end position="394"/>
    </location>
</feature>
<dbReference type="GO" id="GO:0007165">
    <property type="term" value="P:signal transduction"/>
    <property type="evidence" value="ECO:0007669"/>
    <property type="project" value="InterPro"/>
</dbReference>
<evidence type="ECO:0000256" key="1">
    <source>
        <dbReference type="SAM" id="Coils"/>
    </source>
</evidence>